<dbReference type="OrthoDB" id="3226885at2759"/>
<dbReference type="EMBL" id="JACAZE010000012">
    <property type="protein sequence ID" value="KAF7302724.1"/>
    <property type="molecule type" value="Genomic_DNA"/>
</dbReference>
<feature type="compositionally biased region" description="Polar residues" evidence="1">
    <location>
        <begin position="176"/>
        <end position="187"/>
    </location>
</feature>
<proteinExistence type="predicted"/>
<accession>A0A8H6W829</accession>
<evidence type="ECO:0000313" key="3">
    <source>
        <dbReference type="Proteomes" id="UP000613580"/>
    </source>
</evidence>
<feature type="compositionally biased region" description="Polar residues" evidence="1">
    <location>
        <begin position="255"/>
        <end position="266"/>
    </location>
</feature>
<feature type="compositionally biased region" description="Basic and acidic residues" evidence="1">
    <location>
        <begin position="151"/>
        <end position="162"/>
    </location>
</feature>
<feature type="compositionally biased region" description="Basic and acidic residues" evidence="1">
    <location>
        <begin position="270"/>
        <end position="281"/>
    </location>
</feature>
<evidence type="ECO:0000256" key="1">
    <source>
        <dbReference type="SAM" id="MobiDB-lite"/>
    </source>
</evidence>
<feature type="region of interest" description="Disordered" evidence="1">
    <location>
        <begin position="151"/>
        <end position="232"/>
    </location>
</feature>
<comment type="caution">
    <text evidence="2">The sequence shown here is derived from an EMBL/GenBank/DDBJ whole genome shotgun (WGS) entry which is preliminary data.</text>
</comment>
<feature type="compositionally biased region" description="Basic and acidic residues" evidence="1">
    <location>
        <begin position="323"/>
        <end position="332"/>
    </location>
</feature>
<reference evidence="2" key="1">
    <citation type="submission" date="2020-05" db="EMBL/GenBank/DDBJ databases">
        <title>Mycena genomes resolve the evolution of fungal bioluminescence.</title>
        <authorList>
            <person name="Tsai I.J."/>
        </authorList>
    </citation>
    <scope>NUCLEOTIDE SEQUENCE</scope>
    <source>
        <strain evidence="2">110903Hualien_Pintung</strain>
    </source>
</reference>
<sequence>MFKRPTPPRAGESYNSGNSAEPAGSTGMAETHFAGESTKTLPSTIGRHDGHQDGHLNCIASRHGWTRTFSIAPEELAVLDYDTLERILEVHTLRLRPMGLRIFVEQPAESGSWSKIRNWKHDTSLQTILVQKFFEDRRTAGTITRFEVRDGADRRDESDTHSLRSVGSRIVHNIQHPRSASETSRGVSSRARPTSWFGTLLQRGGSNKGKKKQTAEAVPLEDHDDDESAPALPAKQSTSIFGFLNPLALFGGGSSATTQPETQQPALSPEETRTAEIENLRKRGWMPPGLAKRQRSLRERLRASEGQNPFLGGSRVYYRGKKKETNRDKDTENPFADGQGDAMEITPQEVDEFFEIDRTSSIMEMNNGLVNVKPPKEKASWGRLRGGKNKKNKGKQKNELGGAEVVKNPIDAFPNSPHHSQNNIDKIDNDEDEEVD</sequence>
<evidence type="ECO:0000313" key="2">
    <source>
        <dbReference type="EMBL" id="KAF7302724.1"/>
    </source>
</evidence>
<feature type="region of interest" description="Disordered" evidence="1">
    <location>
        <begin position="372"/>
        <end position="436"/>
    </location>
</feature>
<dbReference type="AlphaFoldDB" id="A0A8H6W829"/>
<keyword evidence="3" id="KW-1185">Reference proteome</keyword>
<dbReference type="Proteomes" id="UP000613580">
    <property type="component" value="Unassembled WGS sequence"/>
</dbReference>
<feature type="compositionally biased region" description="Basic residues" evidence="1">
    <location>
        <begin position="385"/>
        <end position="395"/>
    </location>
</feature>
<feature type="region of interest" description="Disordered" evidence="1">
    <location>
        <begin position="252"/>
        <end position="341"/>
    </location>
</feature>
<gene>
    <name evidence="2" type="ORF">HMN09_00907300</name>
</gene>
<protein>
    <submittedName>
        <fullName evidence="2">Uncharacterized protein</fullName>
    </submittedName>
</protein>
<organism evidence="2 3">
    <name type="scientific">Mycena chlorophos</name>
    <name type="common">Agaric fungus</name>
    <name type="synonym">Agaricus chlorophos</name>
    <dbReference type="NCBI Taxonomy" id="658473"/>
    <lineage>
        <taxon>Eukaryota</taxon>
        <taxon>Fungi</taxon>
        <taxon>Dikarya</taxon>
        <taxon>Basidiomycota</taxon>
        <taxon>Agaricomycotina</taxon>
        <taxon>Agaricomycetes</taxon>
        <taxon>Agaricomycetidae</taxon>
        <taxon>Agaricales</taxon>
        <taxon>Marasmiineae</taxon>
        <taxon>Mycenaceae</taxon>
        <taxon>Mycena</taxon>
    </lineage>
</organism>
<name>A0A8H6W829_MYCCL</name>
<feature type="region of interest" description="Disordered" evidence="1">
    <location>
        <begin position="1"/>
        <end position="50"/>
    </location>
</feature>